<organism evidence="8 9">
    <name type="scientific">Coemansia spiralis</name>
    <dbReference type="NCBI Taxonomy" id="417178"/>
    <lineage>
        <taxon>Eukaryota</taxon>
        <taxon>Fungi</taxon>
        <taxon>Fungi incertae sedis</taxon>
        <taxon>Zoopagomycota</taxon>
        <taxon>Kickxellomycotina</taxon>
        <taxon>Kickxellomycetes</taxon>
        <taxon>Kickxellales</taxon>
        <taxon>Kickxellaceae</taxon>
        <taxon>Coemansia</taxon>
    </lineage>
</organism>
<evidence type="ECO:0000256" key="5">
    <source>
        <dbReference type="ARBA" id="ARBA00022892"/>
    </source>
</evidence>
<dbReference type="PANTHER" id="PTHR20902">
    <property type="entry name" value="41-2 PROTEIN ANTIGEN-RELATED"/>
    <property type="match status" value="1"/>
</dbReference>
<dbReference type="InterPro" id="IPR016696">
    <property type="entry name" value="TRAPP-I_su5"/>
</dbReference>
<gene>
    <name evidence="8" type="primary">trs31</name>
    <name evidence="8" type="ORF">IWW39_000079</name>
</gene>
<evidence type="ECO:0000256" key="6">
    <source>
        <dbReference type="ARBA" id="ARBA00023034"/>
    </source>
</evidence>
<evidence type="ECO:0000256" key="1">
    <source>
        <dbReference type="ARBA" id="ARBA00004240"/>
    </source>
</evidence>
<dbReference type="Proteomes" id="UP001151516">
    <property type="component" value="Unassembled WGS sequence"/>
</dbReference>
<comment type="caution">
    <text evidence="8">The sequence shown here is derived from an EMBL/GenBank/DDBJ whole genome shotgun (WGS) entry which is preliminary data.</text>
</comment>
<evidence type="ECO:0000256" key="3">
    <source>
        <dbReference type="ARBA" id="ARBA00022448"/>
    </source>
</evidence>
<comment type="subunit">
    <text evidence="7">Part of the multisubunit TRAPP (transport protein particle) complex.</text>
</comment>
<dbReference type="InterPro" id="IPR024096">
    <property type="entry name" value="NO_sig/Golgi_transp_ligand-bd"/>
</dbReference>
<evidence type="ECO:0000256" key="2">
    <source>
        <dbReference type="ARBA" id="ARBA00006218"/>
    </source>
</evidence>
<dbReference type="GO" id="GO:1990070">
    <property type="term" value="C:TRAPPI protein complex"/>
    <property type="evidence" value="ECO:0007669"/>
    <property type="project" value="TreeGrafter"/>
</dbReference>
<dbReference type="PANTHER" id="PTHR20902:SF0">
    <property type="entry name" value="TRAFFICKING PROTEIN PARTICLE COMPLEX SUBUNIT 5"/>
    <property type="match status" value="1"/>
</dbReference>
<name>A0A9W8GSS8_9FUNG</name>
<keyword evidence="6 7" id="KW-0333">Golgi apparatus</keyword>
<dbReference type="GO" id="GO:1990071">
    <property type="term" value="C:TRAPPII protein complex"/>
    <property type="evidence" value="ECO:0007669"/>
    <property type="project" value="TreeGrafter"/>
</dbReference>
<evidence type="ECO:0000313" key="8">
    <source>
        <dbReference type="EMBL" id="KAJ2691394.1"/>
    </source>
</evidence>
<dbReference type="EMBL" id="JANBTX010000001">
    <property type="protein sequence ID" value="KAJ2691394.1"/>
    <property type="molecule type" value="Genomic_DNA"/>
</dbReference>
<dbReference type="Pfam" id="PF04051">
    <property type="entry name" value="TRAPP"/>
    <property type="match status" value="1"/>
</dbReference>
<dbReference type="Gene3D" id="3.30.1380.20">
    <property type="entry name" value="Trafficking protein particle complex subunit 3"/>
    <property type="match status" value="1"/>
</dbReference>
<keyword evidence="3 7" id="KW-0813">Transport</keyword>
<dbReference type="AlphaFoldDB" id="A0A9W8GSS8"/>
<keyword evidence="9" id="KW-1185">Reference proteome</keyword>
<dbReference type="GO" id="GO:0006888">
    <property type="term" value="P:endoplasmic reticulum to Golgi vesicle-mediated transport"/>
    <property type="evidence" value="ECO:0007669"/>
    <property type="project" value="TreeGrafter"/>
</dbReference>
<keyword evidence="4 7" id="KW-0256">Endoplasmic reticulum</keyword>
<keyword evidence="5 7" id="KW-0931">ER-Golgi transport</keyword>
<evidence type="ECO:0000313" key="9">
    <source>
        <dbReference type="Proteomes" id="UP001151516"/>
    </source>
</evidence>
<dbReference type="CDD" id="cd14943">
    <property type="entry name" value="TRAPPC5_Trs31"/>
    <property type="match status" value="1"/>
</dbReference>
<proteinExistence type="inferred from homology"/>
<comment type="similarity">
    <text evidence="2 7">Belongs to the TRAPP small subunits family. BET3 subfamily.</text>
</comment>
<dbReference type="SUPFAM" id="SSF111126">
    <property type="entry name" value="Ligand-binding domain in the NO signalling and Golgi transport"/>
    <property type="match status" value="1"/>
</dbReference>
<dbReference type="GO" id="GO:0005783">
    <property type="term" value="C:endoplasmic reticulum"/>
    <property type="evidence" value="ECO:0007669"/>
    <property type="project" value="UniProtKB-SubCell"/>
</dbReference>
<evidence type="ECO:0000256" key="7">
    <source>
        <dbReference type="PIRNR" id="PIRNR017479"/>
    </source>
</evidence>
<protein>
    <recommendedName>
        <fullName evidence="7">Trafficking protein particle complex subunit</fullName>
    </recommendedName>
</protein>
<sequence>MAAQSQAQAQAQMHAQSLMKLDNKASKRSNALLEHSVARPRRDRVGLGAFAFLFAEIIRYSQNRVLGIQDLEAKLSEIGQRVGVRMFELAMWREKTVHRETRVLQTLVFINTVVWRALFDKQADSLERSTESDDEYMITDNEPAILKYISVPKEMSSFSPGAFISGVVEAIARCCQCPARVTSHVVPAEGLPLRTVILLKFDKEVMDREKRLEAGK</sequence>
<dbReference type="InterPro" id="IPR007194">
    <property type="entry name" value="TRAPP_component"/>
</dbReference>
<accession>A0A9W8GSS8</accession>
<dbReference type="PIRSF" id="PIRSF017479">
    <property type="entry name" value="TRAPP_I_complex_Trs31"/>
    <property type="match status" value="1"/>
</dbReference>
<dbReference type="GO" id="GO:1990072">
    <property type="term" value="C:TRAPPIII protein complex"/>
    <property type="evidence" value="ECO:0007669"/>
    <property type="project" value="TreeGrafter"/>
</dbReference>
<evidence type="ECO:0000256" key="4">
    <source>
        <dbReference type="ARBA" id="ARBA00022824"/>
    </source>
</evidence>
<dbReference type="FunFam" id="3.30.1380.20:FF:000002">
    <property type="entry name" value="Trafficking protein particle complex subunit"/>
    <property type="match status" value="1"/>
</dbReference>
<comment type="subcellular location">
    <subcellularLocation>
        <location evidence="1">Endoplasmic reticulum</location>
    </subcellularLocation>
    <subcellularLocation>
        <location evidence="7">Golgi apparatus</location>
        <location evidence="7">cis-Golgi network</location>
    </subcellularLocation>
</comment>
<dbReference type="OrthoDB" id="10254842at2759"/>
<reference evidence="8" key="1">
    <citation type="submission" date="2022-07" db="EMBL/GenBank/DDBJ databases">
        <title>Phylogenomic reconstructions and comparative analyses of Kickxellomycotina fungi.</title>
        <authorList>
            <person name="Reynolds N.K."/>
            <person name="Stajich J.E."/>
            <person name="Barry K."/>
            <person name="Grigoriev I.V."/>
            <person name="Crous P."/>
            <person name="Smith M.E."/>
        </authorList>
    </citation>
    <scope>NUCLEOTIDE SEQUENCE</scope>
    <source>
        <strain evidence="8">CBS 109367</strain>
    </source>
</reference>